<dbReference type="GO" id="GO:0004363">
    <property type="term" value="F:glutathione synthase activity"/>
    <property type="evidence" value="ECO:0007669"/>
    <property type="project" value="UniProtKB-EC"/>
</dbReference>
<dbReference type="SUPFAM" id="SSF52440">
    <property type="entry name" value="PreATP-grasp domain"/>
    <property type="match status" value="1"/>
</dbReference>
<dbReference type="GO" id="GO:0043295">
    <property type="term" value="F:glutathione binding"/>
    <property type="evidence" value="ECO:0007669"/>
    <property type="project" value="TreeGrafter"/>
</dbReference>
<dbReference type="Gene3D" id="3.30.1490.50">
    <property type="match status" value="1"/>
</dbReference>
<feature type="compositionally biased region" description="Basic and acidic residues" evidence="1">
    <location>
        <begin position="564"/>
        <end position="575"/>
    </location>
</feature>
<proteinExistence type="predicted"/>
<dbReference type="Pfam" id="PF03917">
    <property type="entry name" value="GSH_synth_ATP"/>
    <property type="match status" value="2"/>
</dbReference>
<dbReference type="Gene3D" id="3.30.470.20">
    <property type="entry name" value="ATP-grasp fold, B domain"/>
    <property type="match status" value="2"/>
</dbReference>
<organism evidence="3 4">
    <name type="scientific">Plasmodium malariae</name>
    <dbReference type="NCBI Taxonomy" id="5858"/>
    <lineage>
        <taxon>Eukaryota</taxon>
        <taxon>Sar</taxon>
        <taxon>Alveolata</taxon>
        <taxon>Apicomplexa</taxon>
        <taxon>Aconoidasida</taxon>
        <taxon>Haemosporida</taxon>
        <taxon>Plasmodiidae</taxon>
        <taxon>Plasmodium</taxon>
        <taxon>Plasmodium (Plasmodium)</taxon>
    </lineage>
</organism>
<dbReference type="InterPro" id="IPR014709">
    <property type="entry name" value="Glutathione_synthase_C_euk"/>
</dbReference>
<dbReference type="GO" id="GO:0005829">
    <property type="term" value="C:cytosol"/>
    <property type="evidence" value="ECO:0007669"/>
    <property type="project" value="TreeGrafter"/>
</dbReference>
<accession>A0A1C3KDY9</accession>
<reference evidence="3 4" key="1">
    <citation type="submission" date="2016-06" db="EMBL/GenBank/DDBJ databases">
        <authorList>
            <consortium name="Pathogen Informatics"/>
        </authorList>
    </citation>
    <scope>NUCLEOTIDE SEQUENCE [LARGE SCALE GENOMIC DNA]</scope>
    <source>
        <strain evidence="3">PmlGA01</strain>
    </source>
</reference>
<dbReference type="SUPFAM" id="SSF56059">
    <property type="entry name" value="Glutathione synthetase ATP-binding domain-like"/>
    <property type="match status" value="1"/>
</dbReference>
<protein>
    <submittedName>
        <fullName evidence="3">Glutathione synthetase, putative</fullName>
        <ecNumber evidence="3">6.3.2.3</ecNumber>
    </submittedName>
</protein>
<evidence type="ECO:0000313" key="3">
    <source>
        <dbReference type="EMBL" id="SBT71757.1"/>
    </source>
</evidence>
<dbReference type="Proteomes" id="UP000219799">
    <property type="component" value="Chromosome 10"/>
</dbReference>
<dbReference type="AlphaFoldDB" id="A0A1C3KDY9"/>
<dbReference type="InterPro" id="IPR037013">
    <property type="entry name" value="GSH-S_sub-bd_sf"/>
</dbReference>
<dbReference type="VEuPathDB" id="PlasmoDB:PmUG01_10032500"/>
<evidence type="ECO:0000256" key="1">
    <source>
        <dbReference type="SAM" id="MobiDB-lite"/>
    </source>
</evidence>
<dbReference type="PANTHER" id="PTHR11130:SF0">
    <property type="entry name" value="GLUTATHIONE SYNTHETASE"/>
    <property type="match status" value="1"/>
</dbReference>
<sequence>MENKINEFYEIIQKEILNYFTIPRGKNEYLSYERIKLFIRDLVDFLNTEGFYIYTKSYINEENINFCHSPKLFSFTLLPQKLEGYLLELCKQCTLLYAELFDNIVCDLPFLLNILKDLKEYDAFTKRMIEICQRVYLSGSNGRNIQNDIRCVIGRSDYMTNRRLNGEGGKIGEVQEQNEKNIDIKQIEYNTISVAFGNLSSFIFEAHKNMIKEIYREYFPYFDKEKKNEKKILSILDKKFDNNFLEGIVSCISKCHEIYTEQYSNLEKNFKKIVISILDKEDLNNFDKNKTKCELQKLGIGLKCFTITELQNLFEKKKLFLNYTHETVSDSLERIRKNANPTEEKLQRGRLFINMNDEEAHNRDSIVHTYNASTMSTHNAHHDHNVIYERNIYEVSVIYFRSLYTPNHFNEIVWTVREMIEYSDAVKIPSLPYQLVGCKRMQMLLLDDEILKKYISINLNKNDKTEKQIMNDMNLLKKTFALQVDPSLNKNASIISRAIENANNFLLKPQREGGKNNLHGQDVKDTLMLFYEPQEKKKLCCYVLMQKLFPSSFMTIHCRTRRTGENHTGENHTGENHTGGVLSPPHRDGVIGTESKGYEDQLEKGHEQWKGNQTDAKCQLEECYFVEFSPEQSISEISLFHNFIFCKNKNVLNEQKGYLVRTKNCKENEGGAICGISSLDSFFLT</sequence>
<feature type="region of interest" description="Disordered" evidence="1">
    <location>
        <begin position="564"/>
        <end position="586"/>
    </location>
</feature>
<name>A0A1C3KDY9_PLAMA</name>
<dbReference type="InterPro" id="IPR004887">
    <property type="entry name" value="GSH_synth_subst-bd"/>
</dbReference>
<dbReference type="Pfam" id="PF03199">
    <property type="entry name" value="GSH_synthase"/>
    <property type="match status" value="1"/>
</dbReference>
<dbReference type="EMBL" id="LT594498">
    <property type="protein sequence ID" value="SBT71757.1"/>
    <property type="molecule type" value="Genomic_DNA"/>
</dbReference>
<feature type="domain" description="Glutathione synthase substrate-binding" evidence="2">
    <location>
        <begin position="273"/>
        <end position="436"/>
    </location>
</feature>
<dbReference type="PANTHER" id="PTHR11130">
    <property type="entry name" value="GLUTATHIONE SYNTHETASE"/>
    <property type="match status" value="1"/>
</dbReference>
<gene>
    <name evidence="3" type="primary">GS</name>
    <name evidence="3" type="ORF">PMLGA01_100023800</name>
</gene>
<dbReference type="Gene3D" id="3.40.50.1760">
    <property type="entry name" value="Glutathione synthase, substrate-binding domain superfamily, eukaryotic"/>
    <property type="match status" value="1"/>
</dbReference>
<evidence type="ECO:0000259" key="2">
    <source>
        <dbReference type="Pfam" id="PF03199"/>
    </source>
</evidence>
<keyword evidence="3" id="KW-0436">Ligase</keyword>
<evidence type="ECO:0000313" key="4">
    <source>
        <dbReference type="Proteomes" id="UP000219799"/>
    </source>
</evidence>
<dbReference type="GO" id="GO:0005524">
    <property type="term" value="F:ATP binding"/>
    <property type="evidence" value="ECO:0007669"/>
    <property type="project" value="InterPro"/>
</dbReference>
<dbReference type="InterPro" id="IPR016185">
    <property type="entry name" value="PreATP-grasp_dom_sf"/>
</dbReference>
<dbReference type="EC" id="6.3.2.3" evidence="3"/>
<dbReference type="InterPro" id="IPR005615">
    <property type="entry name" value="Glutathione_synthase"/>
</dbReference>